<evidence type="ECO:0000313" key="8">
    <source>
        <dbReference type="Proteomes" id="UP000077266"/>
    </source>
</evidence>
<name>A0A165JF82_EXIGL</name>
<reference evidence="7 8" key="1">
    <citation type="journal article" date="2016" name="Mol. Biol. Evol.">
        <title>Comparative Genomics of Early-Diverging Mushroom-Forming Fungi Provides Insights into the Origins of Lignocellulose Decay Capabilities.</title>
        <authorList>
            <person name="Nagy L.G."/>
            <person name="Riley R."/>
            <person name="Tritt A."/>
            <person name="Adam C."/>
            <person name="Daum C."/>
            <person name="Floudas D."/>
            <person name="Sun H."/>
            <person name="Yadav J.S."/>
            <person name="Pangilinan J."/>
            <person name="Larsson K.H."/>
            <person name="Matsuura K."/>
            <person name="Barry K."/>
            <person name="Labutti K."/>
            <person name="Kuo R."/>
            <person name="Ohm R.A."/>
            <person name="Bhattacharya S.S."/>
            <person name="Shirouzu T."/>
            <person name="Yoshinaga Y."/>
            <person name="Martin F.M."/>
            <person name="Grigoriev I.V."/>
            <person name="Hibbett D.S."/>
        </authorList>
    </citation>
    <scope>NUCLEOTIDE SEQUENCE [LARGE SCALE GENOMIC DNA]</scope>
    <source>
        <strain evidence="7 8">HHB12029</strain>
    </source>
</reference>
<feature type="domain" description="MYND-type" evidence="6">
    <location>
        <begin position="358"/>
        <end position="407"/>
    </location>
</feature>
<organism evidence="7 8">
    <name type="scientific">Exidia glandulosa HHB12029</name>
    <dbReference type="NCBI Taxonomy" id="1314781"/>
    <lineage>
        <taxon>Eukaryota</taxon>
        <taxon>Fungi</taxon>
        <taxon>Dikarya</taxon>
        <taxon>Basidiomycota</taxon>
        <taxon>Agaricomycotina</taxon>
        <taxon>Agaricomycetes</taxon>
        <taxon>Auriculariales</taxon>
        <taxon>Exidiaceae</taxon>
        <taxon>Exidia</taxon>
    </lineage>
</organism>
<dbReference type="OrthoDB" id="3056838at2759"/>
<dbReference type="PROSITE" id="PS50865">
    <property type="entry name" value="ZF_MYND_2"/>
    <property type="match status" value="1"/>
</dbReference>
<dbReference type="AlphaFoldDB" id="A0A165JF82"/>
<feature type="region of interest" description="Disordered" evidence="5">
    <location>
        <begin position="544"/>
        <end position="566"/>
    </location>
</feature>
<accession>A0A165JF82</accession>
<dbReference type="Gene3D" id="6.10.140.2220">
    <property type="match status" value="1"/>
</dbReference>
<keyword evidence="1" id="KW-0479">Metal-binding</keyword>
<proteinExistence type="predicted"/>
<dbReference type="GO" id="GO:0008270">
    <property type="term" value="F:zinc ion binding"/>
    <property type="evidence" value="ECO:0007669"/>
    <property type="project" value="UniProtKB-KW"/>
</dbReference>
<keyword evidence="8" id="KW-1185">Reference proteome</keyword>
<dbReference type="Pfam" id="PF01753">
    <property type="entry name" value="zf-MYND"/>
    <property type="match status" value="1"/>
</dbReference>
<dbReference type="EMBL" id="KV425967">
    <property type="protein sequence ID" value="KZV94758.1"/>
    <property type="molecule type" value="Genomic_DNA"/>
</dbReference>
<protein>
    <recommendedName>
        <fullName evidence="6">MYND-type domain-containing protein</fullName>
    </recommendedName>
</protein>
<evidence type="ECO:0000256" key="1">
    <source>
        <dbReference type="ARBA" id="ARBA00022723"/>
    </source>
</evidence>
<keyword evidence="3" id="KW-0862">Zinc</keyword>
<dbReference type="InParanoid" id="A0A165JF82"/>
<dbReference type="InterPro" id="IPR002893">
    <property type="entry name" value="Znf_MYND"/>
</dbReference>
<dbReference type="SUPFAM" id="SSF144232">
    <property type="entry name" value="HIT/MYND zinc finger-like"/>
    <property type="match status" value="1"/>
</dbReference>
<evidence type="ECO:0000259" key="6">
    <source>
        <dbReference type="PROSITE" id="PS50865"/>
    </source>
</evidence>
<sequence length="566" mass="63633">MPSDFRRLDRQARAFAAQFRAFTPAAPALCLNCFYAFYGSLDSAAYDHLSTKCTDFLDALMGFVATDYALNDRDRRMAVSVDMMLYQGRECPKCSTAEVTGLGLSTQEPPFDTFFDFCCRTLATCLAPPMNESRHSKIQKKPFRRGSWPSTPEQLFPRGAEQTVGHLVQLSSVMYSGPIVLLTAMLLRYRKPVFEQILHPRHNYLLLRRVEPALAEAARVAADALAAFHGNASSRPTSASDRVVVKAIARFDDFPRLLHVILSGVDHEGHDLDRFAFRYEARLYRAVVSVVEKLHNPGAWEVNLPNVAISLYSSLEAADRLDPPKFIETAVMKGKKRAEDPYLNVARHLPLTLARRACFGCGKQVHENLNGKAFSKCGRCKAVQYCSKECQRNDWNLKHGQPHKIICDILSEVLTIMPLETMVKSRLGDVARAWRAANFPPERVRRLSQWMLGHDGGHVPTAYAELLNQSIGTTPLPHSLSECKTKDEMLRFIERQSGTRYPPGSRVVLVPVRNSRGRESEEDNPSVIPLWTEEESQAYEEIEPEEGKHYPGPYLVKIIPPGSTTP</sequence>
<keyword evidence="2 4" id="KW-0863">Zinc-finger</keyword>
<gene>
    <name evidence="7" type="ORF">EXIGLDRAFT_834735</name>
</gene>
<dbReference type="Proteomes" id="UP000077266">
    <property type="component" value="Unassembled WGS sequence"/>
</dbReference>
<evidence type="ECO:0000256" key="4">
    <source>
        <dbReference type="PROSITE-ProRule" id="PRU00134"/>
    </source>
</evidence>
<evidence type="ECO:0000313" key="7">
    <source>
        <dbReference type="EMBL" id="KZV94758.1"/>
    </source>
</evidence>
<evidence type="ECO:0000256" key="2">
    <source>
        <dbReference type="ARBA" id="ARBA00022771"/>
    </source>
</evidence>
<evidence type="ECO:0000256" key="5">
    <source>
        <dbReference type="SAM" id="MobiDB-lite"/>
    </source>
</evidence>
<evidence type="ECO:0000256" key="3">
    <source>
        <dbReference type="ARBA" id="ARBA00022833"/>
    </source>
</evidence>